<reference evidence="2" key="1">
    <citation type="journal article" date="2022" name="bioRxiv">
        <title>Sequencing and chromosome-scale assembly of the giantPleurodeles waltlgenome.</title>
        <authorList>
            <person name="Brown T."/>
            <person name="Elewa A."/>
            <person name="Iarovenko S."/>
            <person name="Subramanian E."/>
            <person name="Araus A.J."/>
            <person name="Petzold A."/>
            <person name="Susuki M."/>
            <person name="Suzuki K.-i.T."/>
            <person name="Hayashi T."/>
            <person name="Toyoda A."/>
            <person name="Oliveira C."/>
            <person name="Osipova E."/>
            <person name="Leigh N.D."/>
            <person name="Simon A."/>
            <person name="Yun M.H."/>
        </authorList>
    </citation>
    <scope>NUCLEOTIDE SEQUENCE</scope>
    <source>
        <strain evidence="2">20211129_DDA</strain>
        <tissue evidence="2">Liver</tissue>
    </source>
</reference>
<accession>A0AAV7W2M5</accession>
<dbReference type="EMBL" id="JANPWB010000002">
    <property type="protein sequence ID" value="KAJ1208117.1"/>
    <property type="molecule type" value="Genomic_DNA"/>
</dbReference>
<feature type="region of interest" description="Disordered" evidence="1">
    <location>
        <begin position="150"/>
        <end position="225"/>
    </location>
</feature>
<comment type="caution">
    <text evidence="2">The sequence shown here is derived from an EMBL/GenBank/DDBJ whole genome shotgun (WGS) entry which is preliminary data.</text>
</comment>
<dbReference type="AlphaFoldDB" id="A0AAV7W2M5"/>
<protein>
    <submittedName>
        <fullName evidence="2">Uncharacterized protein</fullName>
    </submittedName>
</protein>
<evidence type="ECO:0000313" key="3">
    <source>
        <dbReference type="Proteomes" id="UP001066276"/>
    </source>
</evidence>
<organism evidence="2 3">
    <name type="scientific">Pleurodeles waltl</name>
    <name type="common">Iberian ribbed newt</name>
    <dbReference type="NCBI Taxonomy" id="8319"/>
    <lineage>
        <taxon>Eukaryota</taxon>
        <taxon>Metazoa</taxon>
        <taxon>Chordata</taxon>
        <taxon>Craniata</taxon>
        <taxon>Vertebrata</taxon>
        <taxon>Euteleostomi</taxon>
        <taxon>Amphibia</taxon>
        <taxon>Batrachia</taxon>
        <taxon>Caudata</taxon>
        <taxon>Salamandroidea</taxon>
        <taxon>Salamandridae</taxon>
        <taxon>Pleurodelinae</taxon>
        <taxon>Pleurodeles</taxon>
    </lineage>
</organism>
<feature type="compositionally biased region" description="Low complexity" evidence="1">
    <location>
        <begin position="155"/>
        <end position="178"/>
    </location>
</feature>
<proteinExistence type="predicted"/>
<evidence type="ECO:0000256" key="1">
    <source>
        <dbReference type="SAM" id="MobiDB-lite"/>
    </source>
</evidence>
<name>A0AAV7W2M5_PLEWA</name>
<sequence>MTLMLRNMTHNALKHPLARSGGRVIQGYHTEAWRLRWEKVLHHLHRIYNTPRNDHQLKHRWADLVSREQDLLDHLGIVIGGPVGGPTPYTIGEVARFADPDFSTANMTSIQIRKFQRQAMRYRHILDIECGYRNMVRRYRHERASRAWRPFAQGSPSVPTTATTTSTTTTTQVAPTAAGAFAGPSTATAPGAVTEPPALQPTDIAPTRDNTSSAGTQTTPAAAIDPAAFAETRRNLDRVL</sequence>
<keyword evidence="3" id="KW-1185">Reference proteome</keyword>
<dbReference type="Proteomes" id="UP001066276">
    <property type="component" value="Chromosome 1_2"/>
</dbReference>
<gene>
    <name evidence="2" type="ORF">NDU88_003506</name>
</gene>
<feature type="compositionally biased region" description="Low complexity" evidence="1">
    <location>
        <begin position="216"/>
        <end position="225"/>
    </location>
</feature>
<evidence type="ECO:0000313" key="2">
    <source>
        <dbReference type="EMBL" id="KAJ1208117.1"/>
    </source>
</evidence>